<proteinExistence type="predicted"/>
<dbReference type="Pfam" id="PF09393">
    <property type="entry name" value="DUF2001"/>
    <property type="match status" value="1"/>
</dbReference>
<dbReference type="RefSeq" id="WP_022621262.1">
    <property type="nucleotide sequence ID" value="NZ_BTDE01000002.1"/>
</dbReference>
<evidence type="ECO:0008006" key="3">
    <source>
        <dbReference type="Google" id="ProtNLM"/>
    </source>
</evidence>
<dbReference type="Proteomes" id="UP000879542">
    <property type="component" value="Unassembled WGS sequence"/>
</dbReference>
<dbReference type="AlphaFoldDB" id="A0A9P3U028"/>
<accession>A0A9P3U028</accession>
<name>A0A9P3U028_CLODI</name>
<comment type="caution">
    <text evidence="1">The sequence shown here is derived from an EMBL/GenBank/DDBJ whole genome shotgun (WGS) entry which is preliminary data.</text>
</comment>
<dbReference type="Gene3D" id="2.30.110.40">
    <property type="entry name" value="Phage tail tube protein"/>
    <property type="match status" value="1"/>
</dbReference>
<sequence>MYNDDYIEEASFLNGSDVVILIDGVEELYMEEIKADFEQDEQSIKLLGCQNEISRVGTTKGSFSLNGYKTDSRFAKLGFRSFEIIYNLSNSETLGYESIRLKNCRLKKLPLINSKAGEIVKIEVEGSFRGYDLLNEL</sequence>
<dbReference type="InterPro" id="IPR038628">
    <property type="entry name" value="XkdM-like_sf"/>
</dbReference>
<dbReference type="SUPFAM" id="SSF69279">
    <property type="entry name" value="Phage tail proteins"/>
    <property type="match status" value="1"/>
</dbReference>
<reference evidence="1" key="1">
    <citation type="journal article" date="2018" name="Genome Biol.">
        <title>SKESA: strategic k-mer extension for scrupulous assemblies.</title>
        <authorList>
            <person name="Souvorov A."/>
            <person name="Agarwala R."/>
            <person name="Lipman D.J."/>
        </authorList>
    </citation>
    <scope>NUCLEOTIDE SEQUENCE</scope>
    <source>
        <strain evidence="1">Clostridioides</strain>
    </source>
</reference>
<dbReference type="InterPro" id="IPR018989">
    <property type="entry name" value="DUF2001"/>
</dbReference>
<reference evidence="1" key="2">
    <citation type="submission" date="2021-06" db="EMBL/GenBank/DDBJ databases">
        <authorList>
            <consortium name="NCBI Pathogen Detection Project"/>
        </authorList>
    </citation>
    <scope>NUCLEOTIDE SEQUENCE</scope>
    <source>
        <strain evidence="1">Clostridioides</strain>
    </source>
</reference>
<dbReference type="EMBL" id="DAEQIJ010000015">
    <property type="protein sequence ID" value="HBH2621156.1"/>
    <property type="molecule type" value="Genomic_DNA"/>
</dbReference>
<evidence type="ECO:0000313" key="1">
    <source>
        <dbReference type="EMBL" id="HBH2621156.1"/>
    </source>
</evidence>
<gene>
    <name evidence="1" type="ORF">KRQ00_002940</name>
</gene>
<evidence type="ECO:0000313" key="2">
    <source>
        <dbReference type="Proteomes" id="UP000879542"/>
    </source>
</evidence>
<organism evidence="1 2">
    <name type="scientific">Clostridioides difficile</name>
    <name type="common">Peptoclostridium difficile</name>
    <dbReference type="NCBI Taxonomy" id="1496"/>
    <lineage>
        <taxon>Bacteria</taxon>
        <taxon>Bacillati</taxon>
        <taxon>Bacillota</taxon>
        <taxon>Clostridia</taxon>
        <taxon>Peptostreptococcales</taxon>
        <taxon>Peptostreptococcaceae</taxon>
        <taxon>Clostridioides</taxon>
    </lineage>
</organism>
<protein>
    <recommendedName>
        <fullName evidence="3">XkdM-like protein</fullName>
    </recommendedName>
</protein>